<feature type="compositionally biased region" description="Low complexity" evidence="1">
    <location>
        <begin position="23"/>
        <end position="48"/>
    </location>
</feature>
<reference evidence="2" key="1">
    <citation type="journal article" date="2022" name="Cell">
        <title>Repeat-based holocentromeres influence genome architecture and karyotype evolution.</title>
        <authorList>
            <person name="Hofstatter P.G."/>
            <person name="Thangavel G."/>
            <person name="Lux T."/>
            <person name="Neumann P."/>
            <person name="Vondrak T."/>
            <person name="Novak P."/>
            <person name="Zhang M."/>
            <person name="Costa L."/>
            <person name="Castellani M."/>
            <person name="Scott A."/>
            <person name="Toegelov H."/>
            <person name="Fuchs J."/>
            <person name="Mata-Sucre Y."/>
            <person name="Dias Y."/>
            <person name="Vanzela A.L.L."/>
            <person name="Huettel B."/>
            <person name="Almeida C.C.S."/>
            <person name="Simkova H."/>
            <person name="Souza G."/>
            <person name="Pedrosa-Harand A."/>
            <person name="Macas J."/>
            <person name="Mayer K.F.X."/>
            <person name="Houben A."/>
            <person name="Marques A."/>
        </authorList>
    </citation>
    <scope>NUCLEOTIDE SEQUENCE</scope>
    <source>
        <strain evidence="2">RhyBre1mFocal</strain>
    </source>
</reference>
<dbReference type="OrthoDB" id="631005at2759"/>
<name>A0A9Q0CAL3_9POAL</name>
<keyword evidence="3" id="KW-1185">Reference proteome</keyword>
<organism evidence="2 3">
    <name type="scientific">Rhynchospora breviuscula</name>
    <dbReference type="NCBI Taxonomy" id="2022672"/>
    <lineage>
        <taxon>Eukaryota</taxon>
        <taxon>Viridiplantae</taxon>
        <taxon>Streptophyta</taxon>
        <taxon>Embryophyta</taxon>
        <taxon>Tracheophyta</taxon>
        <taxon>Spermatophyta</taxon>
        <taxon>Magnoliopsida</taxon>
        <taxon>Liliopsida</taxon>
        <taxon>Poales</taxon>
        <taxon>Cyperaceae</taxon>
        <taxon>Cyperoideae</taxon>
        <taxon>Rhynchosporeae</taxon>
        <taxon>Rhynchospora</taxon>
    </lineage>
</organism>
<sequence>MASTSTDDADDWDTDGFVVPSISTGNSDAGAGAGANPPISASAGSAITNSEANEIEEKVHLEPDCPASPCYAKQLEPSGSANADTQTSTNVNTSRKQKLKHKLREADKKFGGQVSGREDKIKSLTEIMGGGTQAVDSGRENKIKSLREIMGGGTQAKDSDASLKGSSRDWLDPHCRESEFDRQPH</sequence>
<gene>
    <name evidence="2" type="ORF">LUZ63_014417</name>
</gene>
<feature type="compositionally biased region" description="Basic and acidic residues" evidence="1">
    <location>
        <begin position="137"/>
        <end position="147"/>
    </location>
</feature>
<dbReference type="EMBL" id="JAMQYH010000004">
    <property type="protein sequence ID" value="KAJ1690262.1"/>
    <property type="molecule type" value="Genomic_DNA"/>
</dbReference>
<evidence type="ECO:0000256" key="1">
    <source>
        <dbReference type="SAM" id="MobiDB-lite"/>
    </source>
</evidence>
<accession>A0A9Q0CAL3</accession>
<feature type="compositionally biased region" description="Polar residues" evidence="1">
    <location>
        <begin position="77"/>
        <end position="94"/>
    </location>
</feature>
<dbReference type="Proteomes" id="UP001151287">
    <property type="component" value="Unassembled WGS sequence"/>
</dbReference>
<evidence type="ECO:0000313" key="2">
    <source>
        <dbReference type="EMBL" id="KAJ1690262.1"/>
    </source>
</evidence>
<feature type="compositionally biased region" description="Basic and acidic residues" evidence="1">
    <location>
        <begin position="157"/>
        <end position="185"/>
    </location>
</feature>
<dbReference type="AlphaFoldDB" id="A0A9Q0CAL3"/>
<dbReference type="PANTHER" id="PTHR36075:SF1">
    <property type="entry name" value="OS03G0595200 PROTEIN"/>
    <property type="match status" value="1"/>
</dbReference>
<evidence type="ECO:0000313" key="3">
    <source>
        <dbReference type="Proteomes" id="UP001151287"/>
    </source>
</evidence>
<feature type="compositionally biased region" description="Basic and acidic residues" evidence="1">
    <location>
        <begin position="104"/>
        <end position="123"/>
    </location>
</feature>
<comment type="caution">
    <text evidence="2">The sequence shown here is derived from an EMBL/GenBank/DDBJ whole genome shotgun (WGS) entry which is preliminary data.</text>
</comment>
<proteinExistence type="predicted"/>
<dbReference type="PANTHER" id="PTHR36075">
    <property type="entry name" value="BNAA10G09820D PROTEIN"/>
    <property type="match status" value="1"/>
</dbReference>
<protein>
    <submittedName>
        <fullName evidence="2">Uncharacterized protein</fullName>
    </submittedName>
</protein>
<feature type="region of interest" description="Disordered" evidence="1">
    <location>
        <begin position="1"/>
        <end position="185"/>
    </location>
</feature>